<organism evidence="1 2">
    <name type="scientific">Pseudaquabacterium inlustre</name>
    <dbReference type="NCBI Taxonomy" id="2984192"/>
    <lineage>
        <taxon>Bacteria</taxon>
        <taxon>Pseudomonadati</taxon>
        <taxon>Pseudomonadota</taxon>
        <taxon>Betaproteobacteria</taxon>
        <taxon>Burkholderiales</taxon>
        <taxon>Sphaerotilaceae</taxon>
        <taxon>Pseudaquabacterium</taxon>
    </lineage>
</organism>
<accession>A0ABU9CCP0</accession>
<proteinExistence type="predicted"/>
<evidence type="ECO:0000313" key="1">
    <source>
        <dbReference type="EMBL" id="MEK8049488.1"/>
    </source>
</evidence>
<reference evidence="1 2" key="1">
    <citation type="submission" date="2024-04" db="EMBL/GenBank/DDBJ databases">
        <title>Novel species of the genus Ideonella isolated from streams.</title>
        <authorList>
            <person name="Lu H."/>
        </authorList>
    </citation>
    <scope>NUCLEOTIDE SEQUENCE [LARGE SCALE GENOMIC DNA]</scope>
    <source>
        <strain evidence="1 2">DXS22W</strain>
    </source>
</reference>
<dbReference type="Proteomes" id="UP001365405">
    <property type="component" value="Unassembled WGS sequence"/>
</dbReference>
<keyword evidence="2" id="KW-1185">Reference proteome</keyword>
<evidence type="ECO:0008006" key="3">
    <source>
        <dbReference type="Google" id="ProtNLM"/>
    </source>
</evidence>
<name>A0ABU9CCP0_9BURK</name>
<evidence type="ECO:0000313" key="2">
    <source>
        <dbReference type="Proteomes" id="UP001365405"/>
    </source>
</evidence>
<comment type="caution">
    <text evidence="1">The sequence shown here is derived from an EMBL/GenBank/DDBJ whole genome shotgun (WGS) entry which is preliminary data.</text>
</comment>
<sequence length="123" mass="13422">MPYVHRDADRRIARLCRDAEPDAQEFLPAGDPEVQAFLGRSGDESSGFRELDADFVRVLEDVVDVLIGRHIIAITDLPPEARAKLMSRKSYRDSLLPGGGDLVSGADIDEAVGRTGFGRPADD</sequence>
<dbReference type="RefSeq" id="WP_341409149.1">
    <property type="nucleotide sequence ID" value="NZ_JBBUTH010000001.1"/>
</dbReference>
<dbReference type="EMBL" id="JBBUTH010000001">
    <property type="protein sequence ID" value="MEK8049488.1"/>
    <property type="molecule type" value="Genomic_DNA"/>
</dbReference>
<gene>
    <name evidence="1" type="ORF">AACH10_04485</name>
</gene>
<protein>
    <recommendedName>
        <fullName evidence="3">Tryptophan synthase subunit beta like protein</fullName>
    </recommendedName>
</protein>